<dbReference type="Proteomes" id="UP001138500">
    <property type="component" value="Unassembled WGS sequence"/>
</dbReference>
<dbReference type="PANTHER" id="PTHR21354:SF0">
    <property type="entry name" value="ZINC FINGER PROTEIN 511"/>
    <property type="match status" value="1"/>
</dbReference>
<dbReference type="OrthoDB" id="18440at2759"/>
<dbReference type="PANTHER" id="PTHR21354">
    <property type="entry name" value="ZINC FINGER PROTEIN 511"/>
    <property type="match status" value="1"/>
</dbReference>
<feature type="compositionally biased region" description="Basic and acidic residues" evidence="1">
    <location>
        <begin position="168"/>
        <end position="183"/>
    </location>
</feature>
<comment type="caution">
    <text evidence="2">The sequence shown here is derived from an EMBL/GenBank/DDBJ whole genome shotgun (WGS) entry which is preliminary data.</text>
</comment>
<organism evidence="2 3">
    <name type="scientific">Teratosphaeria destructans</name>
    <dbReference type="NCBI Taxonomy" id="418781"/>
    <lineage>
        <taxon>Eukaryota</taxon>
        <taxon>Fungi</taxon>
        <taxon>Dikarya</taxon>
        <taxon>Ascomycota</taxon>
        <taxon>Pezizomycotina</taxon>
        <taxon>Dothideomycetes</taxon>
        <taxon>Dothideomycetidae</taxon>
        <taxon>Mycosphaerellales</taxon>
        <taxon>Teratosphaeriaceae</taxon>
        <taxon>Teratosphaeria</taxon>
    </lineage>
</organism>
<reference evidence="2 3" key="1">
    <citation type="journal article" date="2018" name="IMA Fungus">
        <title>IMA Genome-F 10: Nine draft genome sequences of Claviceps purpurea s.lat., including C. arundinis, C. humidiphila, and C. cf. spartinae, pseudomolecules for the pitch canker pathogen Fusarium circinatum, draft genome of Davidsoniella eucalypti, Grosmannia galeiformis, Quambalaria eucalypti, and Teratosphaeria destructans.</title>
        <authorList>
            <person name="Wingfield B.D."/>
            <person name="Liu M."/>
            <person name="Nguyen H.D."/>
            <person name="Lane F.A."/>
            <person name="Morgan S.W."/>
            <person name="De Vos L."/>
            <person name="Wilken P.M."/>
            <person name="Duong T.A."/>
            <person name="Aylward J."/>
            <person name="Coetzee M.P."/>
            <person name="Dadej K."/>
            <person name="De Beer Z.W."/>
            <person name="Findlay W."/>
            <person name="Havenga M."/>
            <person name="Kolarik M."/>
            <person name="Menzies J.G."/>
            <person name="Naidoo K."/>
            <person name="Pochopski O."/>
            <person name="Shoukouhi P."/>
            <person name="Santana Q.C."/>
            <person name="Seifert K.A."/>
            <person name="Soal N."/>
            <person name="Steenkamp E.T."/>
            <person name="Tatham C.T."/>
            <person name="van der Nest M.A."/>
            <person name="Wingfield M.J."/>
        </authorList>
    </citation>
    <scope>NUCLEOTIDE SEQUENCE [LARGE SCALE GENOMIC DNA]</scope>
    <source>
        <strain evidence="2">CMW44962</strain>
    </source>
</reference>
<feature type="region of interest" description="Disordered" evidence="1">
    <location>
        <begin position="168"/>
        <end position="190"/>
    </location>
</feature>
<evidence type="ECO:0000256" key="1">
    <source>
        <dbReference type="SAM" id="MobiDB-lite"/>
    </source>
</evidence>
<accession>A0A9W7SPX7</accession>
<dbReference type="EMBL" id="RIBY02001990">
    <property type="protein sequence ID" value="KAH9826365.1"/>
    <property type="molecule type" value="Genomic_DNA"/>
</dbReference>
<reference evidence="2 3" key="2">
    <citation type="journal article" date="2021" name="Curr. Genet.">
        <title>Genetic response to nitrogen starvation in the aggressive Eucalyptus foliar pathogen Teratosphaeria destructans.</title>
        <authorList>
            <person name="Havenga M."/>
            <person name="Wingfield B.D."/>
            <person name="Wingfield M.J."/>
            <person name="Dreyer L.L."/>
            <person name="Roets F."/>
            <person name="Aylward J."/>
        </authorList>
    </citation>
    <scope>NUCLEOTIDE SEQUENCE [LARGE SCALE GENOMIC DNA]</scope>
    <source>
        <strain evidence="2">CMW44962</strain>
    </source>
</reference>
<dbReference type="InterPro" id="IPR039258">
    <property type="entry name" value="ZNF511"/>
</dbReference>
<sequence>MAKRLRAESTSELVPSEFTSLVTHKPSMDACMERMPKYASLEPPEHPPASMLQCLLPPHQTLNFNSYTDYENHYQQSHTNRCTACRANLPSFHFLGLHIAENHDPITAARREKGEKTYACFVEGCEKVCLEWKKRRSHLVDKHGFPKNYDFFIVNNGIDGKRSMLRRGVDAQGHRTSSRERRGSSVTDTTLSTEATSVSIGTTNAAGSGDVVEGVIAVGSEGKAGSRAASGVEDLTVSMSSLKMVPRSISFGKRKGLSGFARS</sequence>
<evidence type="ECO:0000313" key="3">
    <source>
        <dbReference type="Proteomes" id="UP001138500"/>
    </source>
</evidence>
<evidence type="ECO:0000313" key="2">
    <source>
        <dbReference type="EMBL" id="KAH9826365.1"/>
    </source>
</evidence>
<name>A0A9W7SPX7_9PEZI</name>
<proteinExistence type="predicted"/>
<dbReference type="AlphaFoldDB" id="A0A9W7SPX7"/>
<protein>
    <submittedName>
        <fullName evidence="2">Protein lethal</fullName>
    </submittedName>
</protein>
<gene>
    <name evidence="2" type="ORF">Tdes44962_MAKER03497</name>
</gene>
<keyword evidence="3" id="KW-1185">Reference proteome</keyword>